<name>A0AAJ0BGB3_9PEZI</name>
<evidence type="ECO:0000256" key="1">
    <source>
        <dbReference type="SAM" id="MobiDB-lite"/>
    </source>
</evidence>
<feature type="region of interest" description="Disordered" evidence="1">
    <location>
        <begin position="151"/>
        <end position="174"/>
    </location>
</feature>
<keyword evidence="3" id="KW-1185">Reference proteome</keyword>
<evidence type="ECO:0000313" key="2">
    <source>
        <dbReference type="EMBL" id="KAK1757748.1"/>
    </source>
</evidence>
<evidence type="ECO:0000313" key="3">
    <source>
        <dbReference type="Proteomes" id="UP001239445"/>
    </source>
</evidence>
<dbReference type="EMBL" id="MU839830">
    <property type="protein sequence ID" value="KAK1757748.1"/>
    <property type="molecule type" value="Genomic_DNA"/>
</dbReference>
<accession>A0AAJ0BGB3</accession>
<feature type="region of interest" description="Disordered" evidence="1">
    <location>
        <begin position="1"/>
        <end position="48"/>
    </location>
</feature>
<dbReference type="Proteomes" id="UP001239445">
    <property type="component" value="Unassembled WGS sequence"/>
</dbReference>
<organism evidence="2 3">
    <name type="scientific">Echria macrotheca</name>
    <dbReference type="NCBI Taxonomy" id="438768"/>
    <lineage>
        <taxon>Eukaryota</taxon>
        <taxon>Fungi</taxon>
        <taxon>Dikarya</taxon>
        <taxon>Ascomycota</taxon>
        <taxon>Pezizomycotina</taxon>
        <taxon>Sordariomycetes</taxon>
        <taxon>Sordariomycetidae</taxon>
        <taxon>Sordariales</taxon>
        <taxon>Schizotheciaceae</taxon>
        <taxon>Echria</taxon>
    </lineage>
</organism>
<feature type="compositionally biased region" description="Basic and acidic residues" evidence="1">
    <location>
        <begin position="160"/>
        <end position="174"/>
    </location>
</feature>
<proteinExistence type="predicted"/>
<protein>
    <submittedName>
        <fullName evidence="2">Uncharacterized protein</fullName>
    </submittedName>
</protein>
<dbReference type="AlphaFoldDB" id="A0AAJ0BGB3"/>
<gene>
    <name evidence="2" type="ORF">QBC47DRAFT_400081</name>
</gene>
<comment type="caution">
    <text evidence="2">The sequence shown here is derived from an EMBL/GenBank/DDBJ whole genome shotgun (WGS) entry which is preliminary data.</text>
</comment>
<sequence>MQQPPSHPHSRNPSRPPSRHSADHEFSRRPSPNFHEPTTDPRDTAKKHRDYNYVYYQYPSHQPEADMRYSGMTQANFREHYLNCPDCGYDHAVVHPETRLSYFADEHTTTPVHHTYKSAPQQPWGPLNDKFEAATVVKPRRSSLVTIYVREKREKKKEKPKSDRRRERKDTGTTVVDRESPYYCPHIDESYYHGYYYDGGGNYCGCSCHQTSASICYPACYYGGHQYAADTTYAQPLAEQGYRVSYSGGRRAGASAGSTKQYCYYEGGERRCHGCCYCL</sequence>
<reference evidence="2" key="1">
    <citation type="submission" date="2023-06" db="EMBL/GenBank/DDBJ databases">
        <title>Genome-scale phylogeny and comparative genomics of the fungal order Sordariales.</title>
        <authorList>
            <consortium name="Lawrence Berkeley National Laboratory"/>
            <person name="Hensen N."/>
            <person name="Bonometti L."/>
            <person name="Westerberg I."/>
            <person name="Brannstrom I.O."/>
            <person name="Guillou S."/>
            <person name="Cros-Aarteil S."/>
            <person name="Calhoun S."/>
            <person name="Haridas S."/>
            <person name="Kuo A."/>
            <person name="Mondo S."/>
            <person name="Pangilinan J."/>
            <person name="Riley R."/>
            <person name="Labutti K."/>
            <person name="Andreopoulos B."/>
            <person name="Lipzen A."/>
            <person name="Chen C."/>
            <person name="Yanf M."/>
            <person name="Daum C."/>
            <person name="Ng V."/>
            <person name="Clum A."/>
            <person name="Steindorff A."/>
            <person name="Ohm R."/>
            <person name="Martin F."/>
            <person name="Silar P."/>
            <person name="Natvig D."/>
            <person name="Lalanne C."/>
            <person name="Gautier V."/>
            <person name="Ament-Velasquez S.L."/>
            <person name="Kruys A."/>
            <person name="Hutchinson M.I."/>
            <person name="Powell A.J."/>
            <person name="Barry K."/>
            <person name="Miller A.N."/>
            <person name="Grigoriev I.V."/>
            <person name="Debuchy R."/>
            <person name="Gladieux P."/>
            <person name="Thoren M.H."/>
            <person name="Johannesson H."/>
        </authorList>
    </citation>
    <scope>NUCLEOTIDE SEQUENCE</scope>
    <source>
        <strain evidence="2">PSN4</strain>
    </source>
</reference>